<dbReference type="Gene3D" id="1.40.20.10">
    <property type="entry name" value="CHAD domain"/>
    <property type="match status" value="1"/>
</dbReference>
<dbReference type="PANTHER" id="PTHR39339">
    <property type="entry name" value="SLR1444 PROTEIN"/>
    <property type="match status" value="1"/>
</dbReference>
<dbReference type="EMBL" id="STGY01000062">
    <property type="protein sequence ID" value="THV39785.1"/>
    <property type="molecule type" value="Genomic_DNA"/>
</dbReference>
<feature type="domain" description="CHAD" evidence="1">
    <location>
        <begin position="57"/>
        <end position="323"/>
    </location>
</feature>
<sequence>MRTMLEACQTICKANRQHADACLTYVRQTSAAELGLILSCGRMVEQGLLLGEIMAATMSAGAAVHEYFAGQVKAMRKFRKPALRADEDAVHRMRVATRRLRSLLLSYGDLYAEMPLRRKRLRWLAGVLGEIRDLEVLRMRFAEELGDDRPLWFRELAEAERRAYGRLDAAFARKRFRRLIRAAERMAKHPHFTLAAVGDSEEVLAPVVASAERDLEAAFAAIADASDPDAARHVARKVAKRTRYTAEAAAAALGEEAEAVAARAKRLQTVCGHYQDCVVAIAYVEAHADPADPTRDQVLAAEHRRRAEDLEAVETARAELAAA</sequence>
<dbReference type="PANTHER" id="PTHR39339:SF1">
    <property type="entry name" value="CHAD DOMAIN-CONTAINING PROTEIN"/>
    <property type="match status" value="1"/>
</dbReference>
<dbReference type="PROSITE" id="PS51708">
    <property type="entry name" value="CHAD"/>
    <property type="match status" value="1"/>
</dbReference>
<keyword evidence="3" id="KW-1185">Reference proteome</keyword>
<comment type="caution">
    <text evidence="2">The sequence shown here is derived from an EMBL/GenBank/DDBJ whole genome shotgun (WGS) entry which is preliminary data.</text>
</comment>
<dbReference type="InterPro" id="IPR038186">
    <property type="entry name" value="CHAD_dom_sf"/>
</dbReference>
<reference evidence="3" key="1">
    <citation type="submission" date="2019-04" db="EMBL/GenBank/DDBJ databases">
        <title>Nocardioides xinjiangensis sp. nov.</title>
        <authorList>
            <person name="Liu S."/>
        </authorList>
    </citation>
    <scope>NUCLEOTIDE SEQUENCE [LARGE SCALE GENOMIC DNA]</scope>
    <source>
        <strain evidence="3">18</strain>
    </source>
</reference>
<dbReference type="Proteomes" id="UP000308760">
    <property type="component" value="Unassembled WGS sequence"/>
</dbReference>
<gene>
    <name evidence="2" type="ORF">FAB82_16845</name>
</gene>
<reference evidence="2 3" key="2">
    <citation type="submission" date="2019-05" db="EMBL/GenBank/DDBJ databases">
        <title>Glycomyces buryatensis sp. nov.</title>
        <authorList>
            <person name="Nikitina E."/>
        </authorList>
    </citation>
    <scope>NUCLEOTIDE SEQUENCE [LARGE SCALE GENOMIC DNA]</scope>
    <source>
        <strain evidence="2 3">18</strain>
    </source>
</reference>
<evidence type="ECO:0000313" key="2">
    <source>
        <dbReference type="EMBL" id="THV39785.1"/>
    </source>
</evidence>
<organism evidence="2 3">
    <name type="scientific">Glycomyces buryatensis</name>
    <dbReference type="NCBI Taxonomy" id="2570927"/>
    <lineage>
        <taxon>Bacteria</taxon>
        <taxon>Bacillati</taxon>
        <taxon>Actinomycetota</taxon>
        <taxon>Actinomycetes</taxon>
        <taxon>Glycomycetales</taxon>
        <taxon>Glycomycetaceae</taxon>
        <taxon>Glycomyces</taxon>
    </lineage>
</organism>
<evidence type="ECO:0000313" key="3">
    <source>
        <dbReference type="Proteomes" id="UP000308760"/>
    </source>
</evidence>
<dbReference type="Pfam" id="PF05235">
    <property type="entry name" value="CHAD"/>
    <property type="match status" value="1"/>
</dbReference>
<name>A0A4S8QAI1_9ACTN</name>
<accession>A0A4S8QAI1</accession>
<dbReference type="AlphaFoldDB" id="A0A4S8QAI1"/>
<evidence type="ECO:0000259" key="1">
    <source>
        <dbReference type="PROSITE" id="PS51708"/>
    </source>
</evidence>
<dbReference type="InterPro" id="IPR007899">
    <property type="entry name" value="CHAD_dom"/>
</dbReference>
<dbReference type="OrthoDB" id="9777271at2"/>
<proteinExistence type="predicted"/>
<dbReference type="SMART" id="SM00880">
    <property type="entry name" value="CHAD"/>
    <property type="match status" value="1"/>
</dbReference>
<protein>
    <submittedName>
        <fullName evidence="2">CHAD domain-containing protein</fullName>
    </submittedName>
</protein>